<protein>
    <submittedName>
        <fullName evidence="2">Uncharacterized protein</fullName>
    </submittedName>
</protein>
<evidence type="ECO:0000313" key="2">
    <source>
        <dbReference type="EMBL" id="MPC63123.1"/>
    </source>
</evidence>
<feature type="compositionally biased region" description="Basic and acidic residues" evidence="1">
    <location>
        <begin position="26"/>
        <end position="37"/>
    </location>
</feature>
<evidence type="ECO:0000256" key="1">
    <source>
        <dbReference type="SAM" id="MobiDB-lite"/>
    </source>
</evidence>
<accession>A0A5B7GZG2</accession>
<keyword evidence="3" id="KW-1185">Reference proteome</keyword>
<dbReference type="EMBL" id="VSRR010020429">
    <property type="protein sequence ID" value="MPC63123.1"/>
    <property type="molecule type" value="Genomic_DNA"/>
</dbReference>
<feature type="region of interest" description="Disordered" evidence="1">
    <location>
        <begin position="1"/>
        <end position="47"/>
    </location>
</feature>
<name>A0A5B7GZG2_PORTR</name>
<organism evidence="2 3">
    <name type="scientific">Portunus trituberculatus</name>
    <name type="common">Swimming crab</name>
    <name type="synonym">Neptunus trituberculatus</name>
    <dbReference type="NCBI Taxonomy" id="210409"/>
    <lineage>
        <taxon>Eukaryota</taxon>
        <taxon>Metazoa</taxon>
        <taxon>Ecdysozoa</taxon>
        <taxon>Arthropoda</taxon>
        <taxon>Crustacea</taxon>
        <taxon>Multicrustacea</taxon>
        <taxon>Malacostraca</taxon>
        <taxon>Eumalacostraca</taxon>
        <taxon>Eucarida</taxon>
        <taxon>Decapoda</taxon>
        <taxon>Pleocyemata</taxon>
        <taxon>Brachyura</taxon>
        <taxon>Eubrachyura</taxon>
        <taxon>Portunoidea</taxon>
        <taxon>Portunidae</taxon>
        <taxon>Portuninae</taxon>
        <taxon>Portunus</taxon>
    </lineage>
</organism>
<dbReference type="AlphaFoldDB" id="A0A5B7GZG2"/>
<sequence>MYVKGRARATNEAAVDSGGSVQSQEGSKEKVVSGERHHDHHYPTMAVRQGKVTHCAALLHESSCH</sequence>
<gene>
    <name evidence="2" type="ORF">E2C01_057217</name>
</gene>
<dbReference type="Proteomes" id="UP000324222">
    <property type="component" value="Unassembled WGS sequence"/>
</dbReference>
<comment type="caution">
    <text evidence="2">The sequence shown here is derived from an EMBL/GenBank/DDBJ whole genome shotgun (WGS) entry which is preliminary data.</text>
</comment>
<reference evidence="2 3" key="1">
    <citation type="submission" date="2019-05" db="EMBL/GenBank/DDBJ databases">
        <title>Another draft genome of Portunus trituberculatus and its Hox gene families provides insights of decapod evolution.</title>
        <authorList>
            <person name="Jeong J.-H."/>
            <person name="Song I."/>
            <person name="Kim S."/>
            <person name="Choi T."/>
            <person name="Kim D."/>
            <person name="Ryu S."/>
            <person name="Kim W."/>
        </authorList>
    </citation>
    <scope>NUCLEOTIDE SEQUENCE [LARGE SCALE GENOMIC DNA]</scope>
    <source>
        <tissue evidence="2">Muscle</tissue>
    </source>
</reference>
<proteinExistence type="predicted"/>
<evidence type="ECO:0000313" key="3">
    <source>
        <dbReference type="Proteomes" id="UP000324222"/>
    </source>
</evidence>